<dbReference type="AlphaFoldDB" id="V6F6B5"/>
<gene>
    <name evidence="1" type="ordered locus">MGMSRv2__3697</name>
</gene>
<protein>
    <submittedName>
        <fullName evidence="1">Uncharacterized protein</fullName>
    </submittedName>
</protein>
<accession>V6F6B5</accession>
<sequence length="55" mass="6561">MGLVPYRYYFTLGQSVWRHPITAHADAAVKLVNQADLCAKFQWNLAFLLPYRYWR</sequence>
<name>V6F6B5_MAGGM</name>
<proteinExistence type="predicted"/>
<keyword evidence="2" id="KW-1185">Reference proteome</keyword>
<dbReference type="Proteomes" id="UP000018922">
    <property type="component" value="Chromosome I"/>
</dbReference>
<dbReference type="STRING" id="1430440.MGMSRv2__3697"/>
<reference evidence="1 2" key="1">
    <citation type="journal article" date="2014" name="Genome Announc.">
        <title>Complete genome sequence of Magnetospirillum gryphiswaldense MSR-1.</title>
        <authorList>
            <person name="Wang X."/>
            <person name="Wang Q."/>
            <person name="Zhang W."/>
            <person name="Wang Y."/>
            <person name="Li L."/>
            <person name="Wen T."/>
            <person name="Zhang T."/>
            <person name="Zhang Y."/>
            <person name="Xu J."/>
            <person name="Hu J."/>
            <person name="Li S."/>
            <person name="Liu L."/>
            <person name="Liu J."/>
            <person name="Jiang W."/>
            <person name="Tian J."/>
            <person name="Li Y."/>
            <person name="Schuler D."/>
            <person name="Wang L."/>
            <person name="Li J."/>
        </authorList>
    </citation>
    <scope>NUCLEOTIDE SEQUENCE [LARGE SCALE GENOMIC DNA]</scope>
    <source>
        <strain evidence="2">DSM 6361 / JCM 21280 / NBRC 15271 / MSR-1</strain>
    </source>
</reference>
<dbReference type="EMBL" id="HG794546">
    <property type="protein sequence ID" value="CDL00912.1"/>
    <property type="molecule type" value="Genomic_DNA"/>
</dbReference>
<dbReference type="HOGENOM" id="CLU_3026921_0_0_5"/>
<evidence type="ECO:0000313" key="1">
    <source>
        <dbReference type="EMBL" id="CDL00912.1"/>
    </source>
</evidence>
<evidence type="ECO:0000313" key="2">
    <source>
        <dbReference type="Proteomes" id="UP000018922"/>
    </source>
</evidence>
<organism evidence="1 2">
    <name type="scientific">Magnetospirillum gryphiswaldense (strain DSM 6361 / JCM 21280 / NBRC 15271 / MSR-1)</name>
    <dbReference type="NCBI Taxonomy" id="431944"/>
    <lineage>
        <taxon>Bacteria</taxon>
        <taxon>Pseudomonadati</taxon>
        <taxon>Pseudomonadota</taxon>
        <taxon>Alphaproteobacteria</taxon>
        <taxon>Rhodospirillales</taxon>
        <taxon>Rhodospirillaceae</taxon>
        <taxon>Magnetospirillum</taxon>
    </lineage>
</organism>
<dbReference type="KEGG" id="mgy:MGMSRv2__3697"/>